<dbReference type="EMBL" id="CAJNIZ010006497">
    <property type="protein sequence ID" value="CAE7250460.1"/>
    <property type="molecule type" value="Genomic_DNA"/>
</dbReference>
<dbReference type="InterPro" id="IPR004263">
    <property type="entry name" value="Exostosin"/>
</dbReference>
<feature type="domain" description="Exostosin GT47" evidence="3">
    <location>
        <begin position="132"/>
        <end position="432"/>
    </location>
</feature>
<dbReference type="PANTHER" id="PTHR11062:SF117">
    <property type="entry name" value="XYLOGLUCAN-SPECIFIC GALACTURONOSYLTRANSFERASE 1"/>
    <property type="match status" value="1"/>
</dbReference>
<protein>
    <submittedName>
        <fullName evidence="4">GT12 protein</fullName>
    </submittedName>
</protein>
<organism evidence="4 5">
    <name type="scientific">Symbiodinium pilosum</name>
    <name type="common">Dinoflagellate</name>
    <dbReference type="NCBI Taxonomy" id="2952"/>
    <lineage>
        <taxon>Eukaryota</taxon>
        <taxon>Sar</taxon>
        <taxon>Alveolata</taxon>
        <taxon>Dinophyceae</taxon>
        <taxon>Suessiales</taxon>
        <taxon>Symbiodiniaceae</taxon>
        <taxon>Symbiodinium</taxon>
    </lineage>
</organism>
<sequence length="518" mass="57379">MNDGDFYKGDQQKRLFESLNMVMKAGGCKTNFTVYDTEAYLHDGQPLPEANPSSPPHAWALSSKFASDFASPSLVSHSPSFPSSPPALVPATQSPALEGPQDGPASLHGVLPVPPLPPPGPGSVPGGRTACPKVYVYELNEAPFQDVELDTITLDAAFGKRTRSDKGVRASGTLQFHTALIFWYRLAKSRRCRVFKGEDADLFFVPLFLKAAGADKWGPACKALDGQAEELLRRLPYLNPQTSKRHFGIFPTGHWTLDTCKGILAWPKVPFQDLALITHEVAFTAEKLQQYPMLVTQNRISLPAATPGEWPNTHMHMWDRKIHPRVYTTPYPSSLTAVRVGKNPRQTLVSFIGNTNHGDVPVRSQIGRWCEQYQNHKLVCSRPVHMEEVIRLKEEAVFCLEPVGDSVGRKSVSDSYGCGCIPVFFGPAQAFQYPIQWAGWYDAAFVILDRLLFINGTLDPVEVLSRIPSQQVQQIQSNIARHGSKMLYSTDDFEAVDALSVLLHQLWSDALAMEGPIQ</sequence>
<proteinExistence type="inferred from homology"/>
<accession>A0A812LQR0</accession>
<name>A0A812LQR0_SYMPI</name>
<dbReference type="PANTHER" id="PTHR11062">
    <property type="entry name" value="EXOSTOSIN HEPARAN SULFATE GLYCOSYLTRANSFERASE -RELATED"/>
    <property type="match status" value="1"/>
</dbReference>
<dbReference type="AlphaFoldDB" id="A0A812LQR0"/>
<feature type="compositionally biased region" description="Pro residues" evidence="2">
    <location>
        <begin position="112"/>
        <end position="122"/>
    </location>
</feature>
<dbReference type="InterPro" id="IPR040911">
    <property type="entry name" value="Exostosin_GT47"/>
</dbReference>
<evidence type="ECO:0000256" key="1">
    <source>
        <dbReference type="ARBA" id="ARBA00010271"/>
    </source>
</evidence>
<keyword evidence="5" id="KW-1185">Reference proteome</keyword>
<reference evidence="4" key="1">
    <citation type="submission" date="2021-02" db="EMBL/GenBank/DDBJ databases">
        <authorList>
            <person name="Dougan E. K."/>
            <person name="Rhodes N."/>
            <person name="Thang M."/>
            <person name="Chan C."/>
        </authorList>
    </citation>
    <scope>NUCLEOTIDE SEQUENCE</scope>
</reference>
<evidence type="ECO:0000313" key="4">
    <source>
        <dbReference type="EMBL" id="CAE7250460.1"/>
    </source>
</evidence>
<evidence type="ECO:0000256" key="2">
    <source>
        <dbReference type="SAM" id="MobiDB-lite"/>
    </source>
</evidence>
<dbReference type="Proteomes" id="UP000649617">
    <property type="component" value="Unassembled WGS sequence"/>
</dbReference>
<dbReference type="Pfam" id="PF03016">
    <property type="entry name" value="Exostosin_GT47"/>
    <property type="match status" value="1"/>
</dbReference>
<evidence type="ECO:0000313" key="5">
    <source>
        <dbReference type="Proteomes" id="UP000649617"/>
    </source>
</evidence>
<comment type="similarity">
    <text evidence="1">Belongs to the glycosyltransferase 47 family.</text>
</comment>
<gene>
    <name evidence="4" type="primary">GT12</name>
    <name evidence="4" type="ORF">SPIL2461_LOCUS4797</name>
</gene>
<comment type="caution">
    <text evidence="4">The sequence shown here is derived from an EMBL/GenBank/DDBJ whole genome shotgun (WGS) entry which is preliminary data.</text>
</comment>
<dbReference type="GO" id="GO:0016757">
    <property type="term" value="F:glycosyltransferase activity"/>
    <property type="evidence" value="ECO:0007669"/>
    <property type="project" value="InterPro"/>
</dbReference>
<dbReference type="OrthoDB" id="1924787at2759"/>
<evidence type="ECO:0000259" key="3">
    <source>
        <dbReference type="Pfam" id="PF03016"/>
    </source>
</evidence>
<feature type="region of interest" description="Disordered" evidence="2">
    <location>
        <begin position="75"/>
        <end position="123"/>
    </location>
</feature>